<dbReference type="InterPro" id="IPR014774">
    <property type="entry name" value="KaiC-like_dom"/>
</dbReference>
<dbReference type="EMBL" id="JAWDKA010000010">
    <property type="protein sequence ID" value="MDV0442448.1"/>
    <property type="molecule type" value="Genomic_DNA"/>
</dbReference>
<evidence type="ECO:0000313" key="2">
    <source>
        <dbReference type="EMBL" id="MDV0442448.1"/>
    </source>
</evidence>
<dbReference type="InterPro" id="IPR027417">
    <property type="entry name" value="P-loop_NTPase"/>
</dbReference>
<dbReference type="RefSeq" id="WP_338094868.1">
    <property type="nucleotide sequence ID" value="NZ_JAWDKA010000010.1"/>
</dbReference>
<accession>A0AAE4MET8</accession>
<sequence length="242" mass="27571">MLTDIIVQGERKLSTGLAGLDEMIDGGFMENTVTALIGDSGIGRTTIALQFLVGGVTEGENVLFISLTHDINRLKKKLLDMYPWIEDKLDHQLHFMKLDPKNFDSLSYYLGNGLPELLRNLSISRLVIDPLTIYEESLRINDNVPIMSVYHIYWTLKSIPCTSFIVLSTSSARSLQSMSGYSEEFADNVILLFREFPKDTYLNPYKKVLLILKTRYNRHEHSGKVLEFDERGVAYLTKPENV</sequence>
<dbReference type="PANTHER" id="PTHR42926:SF1">
    <property type="entry name" value="CIRCADIAN CLOCK OSCILLATOR PROTEIN KAIC 1"/>
    <property type="match status" value="1"/>
</dbReference>
<keyword evidence="3" id="KW-1185">Reference proteome</keyword>
<reference evidence="2" key="1">
    <citation type="submission" date="2023-06" db="EMBL/GenBank/DDBJ databases">
        <title>Genome sequence of Methancorpusculaceae sp. Ag1.</title>
        <authorList>
            <person name="Protasov E."/>
            <person name="Platt K."/>
            <person name="Poehlein A."/>
            <person name="Daniel R."/>
            <person name="Brune A."/>
        </authorList>
    </citation>
    <scope>NUCLEOTIDE SEQUENCE</scope>
    <source>
        <strain evidence="2">Ag1</strain>
    </source>
</reference>
<feature type="domain" description="KaiC" evidence="1">
    <location>
        <begin position="11"/>
        <end position="242"/>
    </location>
</feature>
<dbReference type="Proteomes" id="UP001273136">
    <property type="component" value="Unassembled WGS sequence"/>
</dbReference>
<dbReference type="Gene3D" id="3.40.50.300">
    <property type="entry name" value="P-loop containing nucleotide triphosphate hydrolases"/>
    <property type="match status" value="1"/>
</dbReference>
<evidence type="ECO:0000259" key="1">
    <source>
        <dbReference type="PROSITE" id="PS51146"/>
    </source>
</evidence>
<gene>
    <name evidence="2" type="ORF">McpAg1_16910</name>
</gene>
<comment type="caution">
    <text evidence="2">The sequence shown here is derived from an EMBL/GenBank/DDBJ whole genome shotgun (WGS) entry which is preliminary data.</text>
</comment>
<dbReference type="SUPFAM" id="SSF52540">
    <property type="entry name" value="P-loop containing nucleoside triphosphate hydrolases"/>
    <property type="match status" value="1"/>
</dbReference>
<dbReference type="PROSITE" id="PS51146">
    <property type="entry name" value="KAIC"/>
    <property type="match status" value="1"/>
</dbReference>
<organism evidence="2 3">
    <name type="scientific">Methanorbis furvi</name>
    <dbReference type="NCBI Taxonomy" id="3028299"/>
    <lineage>
        <taxon>Archaea</taxon>
        <taxon>Methanobacteriati</taxon>
        <taxon>Methanobacteriota</taxon>
        <taxon>Stenosarchaea group</taxon>
        <taxon>Methanomicrobia</taxon>
        <taxon>Methanomicrobiales</taxon>
        <taxon>Methanocorpusculaceae</taxon>
        <taxon>Methanorbis</taxon>
    </lineage>
</organism>
<proteinExistence type="predicted"/>
<dbReference type="Pfam" id="PF06745">
    <property type="entry name" value="ATPase"/>
    <property type="match status" value="1"/>
</dbReference>
<protein>
    <recommendedName>
        <fullName evidence="1">KaiC domain-containing protein</fullName>
    </recommendedName>
</protein>
<dbReference type="PANTHER" id="PTHR42926">
    <property type="match status" value="1"/>
</dbReference>
<evidence type="ECO:0000313" key="3">
    <source>
        <dbReference type="Proteomes" id="UP001273136"/>
    </source>
</evidence>
<dbReference type="AlphaFoldDB" id="A0AAE4MET8"/>
<dbReference type="InterPro" id="IPR051347">
    <property type="entry name" value="Circadian_clock_KaiC-rel"/>
</dbReference>
<dbReference type="InterPro" id="IPR010624">
    <property type="entry name" value="KaiC_dom"/>
</dbReference>
<name>A0AAE4MET8_9EURY</name>
<dbReference type="GO" id="GO:0005524">
    <property type="term" value="F:ATP binding"/>
    <property type="evidence" value="ECO:0007669"/>
    <property type="project" value="InterPro"/>
</dbReference>